<dbReference type="Pfam" id="PF06280">
    <property type="entry name" value="fn3_5"/>
    <property type="match status" value="1"/>
</dbReference>
<keyword evidence="4 9" id="KW-0732">Signal</keyword>
<feature type="active site" description="Charge relay system" evidence="7 8">
    <location>
        <position position="230"/>
    </location>
</feature>
<comment type="similarity">
    <text evidence="1 8">Belongs to the peptidase S8 family.</text>
</comment>
<evidence type="ECO:0000256" key="1">
    <source>
        <dbReference type="ARBA" id="ARBA00011073"/>
    </source>
</evidence>
<keyword evidence="5 8" id="KW-0378">Hydrolase</keyword>
<evidence type="ECO:0000259" key="11">
    <source>
        <dbReference type="Pfam" id="PF02225"/>
    </source>
</evidence>
<dbReference type="InterPro" id="IPR022398">
    <property type="entry name" value="Peptidase_S8_His-AS"/>
</dbReference>
<dbReference type="Pfam" id="PF02225">
    <property type="entry name" value="PA"/>
    <property type="match status" value="1"/>
</dbReference>
<dbReference type="PROSITE" id="PS00136">
    <property type="entry name" value="SUBTILASE_ASP"/>
    <property type="match status" value="1"/>
</dbReference>
<dbReference type="InterPro" id="IPR036852">
    <property type="entry name" value="Peptidase_S8/S53_dom_sf"/>
</dbReference>
<dbReference type="PROSITE" id="PS00137">
    <property type="entry name" value="SUBTILASE_HIS"/>
    <property type="match status" value="1"/>
</dbReference>
<evidence type="ECO:0000256" key="8">
    <source>
        <dbReference type="PROSITE-ProRule" id="PRU01240"/>
    </source>
</evidence>
<reference evidence="13 14" key="1">
    <citation type="submission" date="2016-07" db="EMBL/GenBank/DDBJ databases">
        <title>Pervasive Adenine N6-methylation of Active Genes in Fungi.</title>
        <authorList>
            <consortium name="DOE Joint Genome Institute"/>
            <person name="Mondo S.J."/>
            <person name="Dannebaum R.O."/>
            <person name="Kuo R.C."/>
            <person name="Labutti K."/>
            <person name="Haridas S."/>
            <person name="Kuo A."/>
            <person name="Salamov A."/>
            <person name="Ahrendt S.R."/>
            <person name="Lipzen A."/>
            <person name="Sullivan W."/>
            <person name="Andreopoulos W.B."/>
            <person name="Clum A."/>
            <person name="Lindquist E."/>
            <person name="Daum C."/>
            <person name="Ramamoorthy G.K."/>
            <person name="Gryganskyi A."/>
            <person name="Culley D."/>
            <person name="Magnuson J.K."/>
            <person name="James T.Y."/>
            <person name="O'Malley M.A."/>
            <person name="Stajich J.E."/>
            <person name="Spatafora J.W."/>
            <person name="Visel A."/>
            <person name="Grigoriev I.V."/>
        </authorList>
    </citation>
    <scope>NUCLEOTIDE SEQUENCE [LARGE SCALE GENOMIC DNA]</scope>
    <source>
        <strain evidence="13 14">NRRL 1336</strain>
    </source>
</reference>
<dbReference type="EMBL" id="MCGE01000025">
    <property type="protein sequence ID" value="ORZ10087.1"/>
    <property type="molecule type" value="Genomic_DNA"/>
</dbReference>
<dbReference type="OrthoDB" id="206201at2759"/>
<dbReference type="PROSITE" id="PS51892">
    <property type="entry name" value="SUBTILASE"/>
    <property type="match status" value="1"/>
</dbReference>
<accession>A0A1X2I7E4</accession>
<dbReference type="InterPro" id="IPR046450">
    <property type="entry name" value="PA_dom_sf"/>
</dbReference>
<protein>
    <submittedName>
        <fullName evidence="13">Peptidase S8/S53 domain-containing protein</fullName>
    </submittedName>
</protein>
<feature type="active site" description="Charge relay system" evidence="7 8">
    <location>
        <position position="171"/>
    </location>
</feature>
<dbReference type="Proteomes" id="UP000193560">
    <property type="component" value="Unassembled WGS sequence"/>
</dbReference>
<evidence type="ECO:0000256" key="2">
    <source>
        <dbReference type="ARBA" id="ARBA00022525"/>
    </source>
</evidence>
<keyword evidence="2" id="KW-0964">Secreted</keyword>
<dbReference type="InterPro" id="IPR051048">
    <property type="entry name" value="Peptidase_S8/S53_subtilisin"/>
</dbReference>
<dbReference type="InterPro" id="IPR000209">
    <property type="entry name" value="Peptidase_S8/S53_dom"/>
</dbReference>
<dbReference type="GO" id="GO:0004252">
    <property type="term" value="F:serine-type endopeptidase activity"/>
    <property type="evidence" value="ECO:0007669"/>
    <property type="project" value="UniProtKB-UniRule"/>
</dbReference>
<dbReference type="GO" id="GO:0006508">
    <property type="term" value="P:proteolysis"/>
    <property type="evidence" value="ECO:0007669"/>
    <property type="project" value="UniProtKB-KW"/>
</dbReference>
<dbReference type="SUPFAM" id="SSF52743">
    <property type="entry name" value="Subtilisin-like"/>
    <property type="match status" value="1"/>
</dbReference>
<keyword evidence="14" id="KW-1185">Reference proteome</keyword>
<evidence type="ECO:0000256" key="3">
    <source>
        <dbReference type="ARBA" id="ARBA00022670"/>
    </source>
</evidence>
<evidence type="ECO:0000259" key="12">
    <source>
        <dbReference type="Pfam" id="PF06280"/>
    </source>
</evidence>
<evidence type="ECO:0000259" key="10">
    <source>
        <dbReference type="Pfam" id="PF00082"/>
    </source>
</evidence>
<dbReference type="PANTHER" id="PTHR43399:SF4">
    <property type="entry name" value="CELL WALL-ASSOCIATED PROTEASE"/>
    <property type="match status" value="1"/>
</dbReference>
<keyword evidence="6 8" id="KW-0720">Serine protease</keyword>
<evidence type="ECO:0000256" key="6">
    <source>
        <dbReference type="ARBA" id="ARBA00022825"/>
    </source>
</evidence>
<feature type="domain" description="PA" evidence="11">
    <location>
        <begin position="375"/>
        <end position="463"/>
    </location>
</feature>
<evidence type="ECO:0000256" key="5">
    <source>
        <dbReference type="ARBA" id="ARBA00022801"/>
    </source>
</evidence>
<gene>
    <name evidence="13" type="ORF">BCR42DRAFT_380951</name>
</gene>
<dbReference type="Pfam" id="PF00082">
    <property type="entry name" value="Peptidase_S8"/>
    <property type="match status" value="1"/>
</dbReference>
<feature type="signal peptide" evidence="9">
    <location>
        <begin position="1"/>
        <end position="25"/>
    </location>
</feature>
<feature type="active site" description="Charge relay system" evidence="7 8">
    <location>
        <position position="534"/>
    </location>
</feature>
<dbReference type="GO" id="GO:0016020">
    <property type="term" value="C:membrane"/>
    <property type="evidence" value="ECO:0007669"/>
    <property type="project" value="InterPro"/>
</dbReference>
<evidence type="ECO:0000256" key="4">
    <source>
        <dbReference type="ARBA" id="ARBA00022729"/>
    </source>
</evidence>
<dbReference type="Gene3D" id="3.50.30.30">
    <property type="match status" value="1"/>
</dbReference>
<dbReference type="Gene3D" id="2.60.40.1710">
    <property type="entry name" value="Subtilisin-like superfamily"/>
    <property type="match status" value="1"/>
</dbReference>
<dbReference type="CDD" id="cd07489">
    <property type="entry name" value="Peptidases_S8_5"/>
    <property type="match status" value="1"/>
</dbReference>
<evidence type="ECO:0000256" key="9">
    <source>
        <dbReference type="SAM" id="SignalP"/>
    </source>
</evidence>
<feature type="domain" description="C5a peptidase/Subtilisin-like protease SBT2-like Fn3-like" evidence="12">
    <location>
        <begin position="612"/>
        <end position="728"/>
    </location>
</feature>
<organism evidence="13 14">
    <name type="scientific">Absidia repens</name>
    <dbReference type="NCBI Taxonomy" id="90262"/>
    <lineage>
        <taxon>Eukaryota</taxon>
        <taxon>Fungi</taxon>
        <taxon>Fungi incertae sedis</taxon>
        <taxon>Mucoromycota</taxon>
        <taxon>Mucoromycotina</taxon>
        <taxon>Mucoromycetes</taxon>
        <taxon>Mucorales</taxon>
        <taxon>Cunninghamellaceae</taxon>
        <taxon>Absidia</taxon>
    </lineage>
</organism>
<dbReference type="InterPro" id="IPR015500">
    <property type="entry name" value="Peptidase_S8_subtilisin-rel"/>
</dbReference>
<dbReference type="AlphaFoldDB" id="A0A1X2I7E4"/>
<name>A0A1X2I7E4_9FUNG</name>
<feature type="chain" id="PRO_5012326631" evidence="9">
    <location>
        <begin position="26"/>
        <end position="882"/>
    </location>
</feature>
<dbReference type="InterPro" id="IPR003137">
    <property type="entry name" value="PA_domain"/>
</dbReference>
<dbReference type="STRING" id="90262.A0A1X2I7E4"/>
<evidence type="ECO:0000313" key="13">
    <source>
        <dbReference type="EMBL" id="ORZ10087.1"/>
    </source>
</evidence>
<evidence type="ECO:0000256" key="7">
    <source>
        <dbReference type="PIRSR" id="PIRSR615500-1"/>
    </source>
</evidence>
<keyword evidence="3 8" id="KW-0645">Protease</keyword>
<dbReference type="PANTHER" id="PTHR43399">
    <property type="entry name" value="SUBTILISIN-RELATED"/>
    <property type="match status" value="1"/>
</dbReference>
<sequence length="882" mass="94094">MKRRSISIVPLFALATLFLQGSTDALLQHRKFKASSSEDLIHGRYIVEFAQQDATYPFAQSLSNTFDKDVKIHEQFTHDLFAGLSFNLDDPNPSAVTASSYDEKLQSLFDHDHVTAVYPIRAIQRPQLTSTPVHEDDSIAKAISPHHLTQVDRVHKELKNTGKGVVVGIIDSGVDYYHPALGGGFGKGFKVRYGEDLVGDKYDSDQPKPIVRPGPTPLDNCGAKSGASGHGTHVAGIVAGKAANFTGVAPDATLACYRVFGCTGSTGNDIIIKALLKAYDVGSDIISLSLGDNSGWSEGPDTVVAARIVQKGTPVVIAAGNAGASGAFTVGSPSTGKGVISVASFDNSNNLVYKLKATGLSKDITYSGVGGKPKTGDLVAGDSKVGGSQDACDSKNIPDSVKGNYALVKRGSCTFSIKADNLNKAGAIGVVVYDNAGGDAFTPSAPNAPVPVLGVGQKDGEALLAAVKKGKVTLTFDGKLTPVPLASAKTVSSFSSVGASYELDLRPNIGAPGGDIYSTVPRYLGSWSLMSGTSMATPYLSGSIALYLKSLKGHNKKVKPAFILEDFQNYAYKSPVENGSKDIDTPLRQGAGLIQVYDTLQQKVHITPGEFSFNDTSSTKHKSQTFTITNRGSKTVSYQISNNVTLSVVPYNRKESGYTYTQPISYTKSAAKLRISKKSIKVAPGKSVKVKVSVIPPNTDPKEHIMYGGYVQLKSSSKKNGLDLSIPYFGVVGRQKDLPIYDQDFPYLSSDSDGKVAYEQNETFVFHRSNKTAAAYLITRFITPTALLQAEVVDVKTKKVLGKAFPDQTYLPRNTLNPGEQAQALGWDATYLPKSNKASNLKGVPVPKGTYQLTLKALHVFGNPKSAKDFDVWTSGHIKVTN</sequence>
<proteinExistence type="inferred from homology"/>
<dbReference type="InterPro" id="IPR023827">
    <property type="entry name" value="Peptidase_S8_Asp-AS"/>
</dbReference>
<comment type="caution">
    <text evidence="13">The sequence shown here is derived from an EMBL/GenBank/DDBJ whole genome shotgun (WGS) entry which is preliminary data.</text>
</comment>
<dbReference type="InterPro" id="IPR034187">
    <property type="entry name" value="Peptidases_S8_5"/>
</dbReference>
<feature type="domain" description="Peptidase S8/S53" evidence="10">
    <location>
        <begin position="162"/>
        <end position="550"/>
    </location>
</feature>
<evidence type="ECO:0000313" key="14">
    <source>
        <dbReference type="Proteomes" id="UP000193560"/>
    </source>
</evidence>
<dbReference type="Gene3D" id="3.40.50.200">
    <property type="entry name" value="Peptidase S8/S53 domain"/>
    <property type="match status" value="1"/>
</dbReference>
<dbReference type="SUPFAM" id="SSF52025">
    <property type="entry name" value="PA domain"/>
    <property type="match status" value="1"/>
</dbReference>
<dbReference type="PRINTS" id="PR00723">
    <property type="entry name" value="SUBTILISIN"/>
</dbReference>
<dbReference type="InterPro" id="IPR010435">
    <property type="entry name" value="C5a/SBT2-like_Fn3"/>
</dbReference>